<evidence type="ECO:0000313" key="3">
    <source>
        <dbReference type="EMBL" id="CAD9140297.1"/>
    </source>
</evidence>
<dbReference type="PANTHER" id="PTHR11200">
    <property type="entry name" value="INOSITOL 5-PHOSPHATASE"/>
    <property type="match status" value="1"/>
</dbReference>
<feature type="compositionally biased region" description="Polar residues" evidence="1">
    <location>
        <begin position="546"/>
        <end position="555"/>
    </location>
</feature>
<name>A0A7S1QIX9_NEODS</name>
<feature type="domain" description="Inositol polyphosphate-related phosphatase" evidence="2">
    <location>
        <begin position="133"/>
        <end position="502"/>
    </location>
</feature>
<proteinExistence type="predicted"/>
<accession>A0A7S1QIX9</accession>
<dbReference type="InterPro" id="IPR046985">
    <property type="entry name" value="IP5"/>
</dbReference>
<feature type="compositionally biased region" description="Acidic residues" evidence="1">
    <location>
        <begin position="39"/>
        <end position="48"/>
    </location>
</feature>
<dbReference type="AlphaFoldDB" id="A0A7S1QIX9"/>
<evidence type="ECO:0000256" key="1">
    <source>
        <dbReference type="SAM" id="MobiDB-lite"/>
    </source>
</evidence>
<gene>
    <name evidence="3" type="ORF">NDES1114_LOCUS27311</name>
</gene>
<dbReference type="InterPro" id="IPR036691">
    <property type="entry name" value="Endo/exonu/phosph_ase_sf"/>
</dbReference>
<dbReference type="Pfam" id="PF22669">
    <property type="entry name" value="Exo_endo_phos2"/>
    <property type="match status" value="1"/>
</dbReference>
<reference evidence="3" key="1">
    <citation type="submission" date="2021-01" db="EMBL/GenBank/DDBJ databases">
        <authorList>
            <person name="Corre E."/>
            <person name="Pelletier E."/>
            <person name="Niang G."/>
            <person name="Scheremetjew M."/>
            <person name="Finn R."/>
            <person name="Kale V."/>
            <person name="Holt S."/>
            <person name="Cochrane G."/>
            <person name="Meng A."/>
            <person name="Brown T."/>
            <person name="Cohen L."/>
        </authorList>
    </citation>
    <scope>NUCLEOTIDE SEQUENCE</scope>
    <source>
        <strain evidence="3">CCAP 1951/1</strain>
    </source>
</reference>
<dbReference type="SMART" id="SM00128">
    <property type="entry name" value="IPPc"/>
    <property type="match status" value="1"/>
</dbReference>
<sequence>MLAEDQEAPLMEVVAPRDTSPLQETDGSPLSPMAREVNFLDDDDDDADGSVPSPLRRHGVRPSLREIAVATAVSSVRWLVSGVRLLPVVGPAVASALPPSVEGPPAGPCQADERRRKMNEFLRDRHREFLSPGELKVHMCTWNVAVAAPPSADAISEWLCVADPSTMMPDGELPDIVAVTLQEAELSGTALVLESTEAVASWSEAIQTSLNRRLQREAQSDPKLVGAKTRFRKVEAVQLVGMILLLFARGDHVPHIRNVRRAITRTGALSAFGNKGAIGIRATIYGKRFLFIGAHFAPHDRAVSKRHANYRNSLAELQLDVGDLLDDEVDHCLDRQARQEQATRGTRREVTGSTLMGRLFQRRRMGVSAMRSGHRLIQMHDYVFFGGDLNYRLAGIDYRDVVEAAHQGDYDRLLLHDQLRRGIHDGTIFQAFSEAEVDFAPTYKYDRGTDNFDTSAKRRTPAYTDRILFRFLAADEKVVAPFSPVASRLSKALGRVARPLAPADPLRNLATRARRASVPAFTPQVTRRRQAMSESKSTACLDGLDSTPSGTSRSPPQKLDPISTPPGAHGADGGGATSPVLPANLASAIEFPAPTAPLGTPGPAPPAGFDESCEQALFDSAKAATARQGAEADAASAHSGSSSASLSAAGGMRGLPYILNHLVVDRYCSFQEMRASDHKPVAAAFRAVIVNTDEVRVRRVVFEAAQEIGIDNDDDDVEVDD</sequence>
<feature type="region of interest" description="Disordered" evidence="1">
    <location>
        <begin position="1"/>
        <end position="57"/>
    </location>
</feature>
<dbReference type="GO" id="GO:0046856">
    <property type="term" value="P:phosphatidylinositol dephosphorylation"/>
    <property type="evidence" value="ECO:0007669"/>
    <property type="project" value="InterPro"/>
</dbReference>
<evidence type="ECO:0000259" key="2">
    <source>
        <dbReference type="SMART" id="SM00128"/>
    </source>
</evidence>
<dbReference type="Gene3D" id="3.60.10.10">
    <property type="entry name" value="Endonuclease/exonuclease/phosphatase"/>
    <property type="match status" value="1"/>
</dbReference>
<dbReference type="InterPro" id="IPR000300">
    <property type="entry name" value="IPPc"/>
</dbReference>
<organism evidence="3">
    <name type="scientific">Neobodo designis</name>
    <name type="common">Flagellated protozoan</name>
    <name type="synonym">Bodo designis</name>
    <dbReference type="NCBI Taxonomy" id="312471"/>
    <lineage>
        <taxon>Eukaryota</taxon>
        <taxon>Discoba</taxon>
        <taxon>Euglenozoa</taxon>
        <taxon>Kinetoplastea</taxon>
        <taxon>Metakinetoplastina</taxon>
        <taxon>Neobodonida</taxon>
        <taxon>Neobodo</taxon>
    </lineage>
</organism>
<feature type="region of interest" description="Disordered" evidence="1">
    <location>
        <begin position="514"/>
        <end position="581"/>
    </location>
</feature>
<dbReference type="PANTHER" id="PTHR11200:SF300">
    <property type="entry name" value="TYPE II INOSITOL 1,4,5-TRISPHOSPHATE 5-PHOSPHATASE"/>
    <property type="match status" value="1"/>
</dbReference>
<dbReference type="SUPFAM" id="SSF56219">
    <property type="entry name" value="DNase I-like"/>
    <property type="match status" value="1"/>
</dbReference>
<dbReference type="GO" id="GO:0004439">
    <property type="term" value="F:phosphatidylinositol-4,5-bisphosphate 5-phosphatase activity"/>
    <property type="evidence" value="ECO:0007669"/>
    <property type="project" value="TreeGrafter"/>
</dbReference>
<dbReference type="EMBL" id="HBGF01040785">
    <property type="protein sequence ID" value="CAD9140297.1"/>
    <property type="molecule type" value="Transcribed_RNA"/>
</dbReference>
<protein>
    <recommendedName>
        <fullName evidence="2">Inositol polyphosphate-related phosphatase domain-containing protein</fullName>
    </recommendedName>
</protein>